<evidence type="ECO:0008006" key="8">
    <source>
        <dbReference type="Google" id="ProtNLM"/>
    </source>
</evidence>
<feature type="region of interest" description="Disordered" evidence="5">
    <location>
        <begin position="130"/>
        <end position="162"/>
    </location>
</feature>
<dbReference type="AlphaFoldDB" id="A0A4S8KJT7"/>
<comment type="similarity">
    <text evidence="4">Belongs to the class I-like SAM-binding methyltransferase superfamily.</text>
</comment>
<proteinExistence type="inferred from homology"/>
<dbReference type="Gene3D" id="3.40.50.150">
    <property type="entry name" value="Vaccinia Virus protein VP39"/>
    <property type="match status" value="1"/>
</dbReference>
<organism evidence="6 7">
    <name type="scientific">Dendrothele bispora (strain CBS 962.96)</name>
    <dbReference type="NCBI Taxonomy" id="1314807"/>
    <lineage>
        <taxon>Eukaryota</taxon>
        <taxon>Fungi</taxon>
        <taxon>Dikarya</taxon>
        <taxon>Basidiomycota</taxon>
        <taxon>Agaricomycotina</taxon>
        <taxon>Agaricomycetes</taxon>
        <taxon>Agaricomycetidae</taxon>
        <taxon>Agaricales</taxon>
        <taxon>Agaricales incertae sedis</taxon>
        <taxon>Dendrothele</taxon>
    </lineage>
</organism>
<evidence type="ECO:0000313" key="7">
    <source>
        <dbReference type="Proteomes" id="UP000297245"/>
    </source>
</evidence>
<dbReference type="PANTHER" id="PTHR35897:SF1">
    <property type="entry name" value="METHYLTRANSFERASE AUSD"/>
    <property type="match status" value="1"/>
</dbReference>
<feature type="compositionally biased region" description="Basic and acidic residues" evidence="5">
    <location>
        <begin position="135"/>
        <end position="144"/>
    </location>
</feature>
<evidence type="ECO:0000256" key="3">
    <source>
        <dbReference type="ARBA" id="ARBA00022691"/>
    </source>
</evidence>
<sequence length="171" mass="18538">MSKHPAYDKFLDYVNVNKNAVFLDMGCCFGANVRKAIADGYLAERIIASDIHQEFWVLGHKLFKSGPKTTLPTFVQGDILDPSFISGPQQHTATDPISSVDLKILTNLSTHQTKVAQQLAALLTQTSGSTIFGSHESRPEKGFRTEAPPSSASSPGNGYLGNHMFCHSPSS</sequence>
<dbReference type="OrthoDB" id="2094832at2759"/>
<reference evidence="6 7" key="1">
    <citation type="journal article" date="2019" name="Nat. Ecol. Evol.">
        <title>Megaphylogeny resolves global patterns of mushroom evolution.</title>
        <authorList>
            <person name="Varga T."/>
            <person name="Krizsan K."/>
            <person name="Foldi C."/>
            <person name="Dima B."/>
            <person name="Sanchez-Garcia M."/>
            <person name="Sanchez-Ramirez S."/>
            <person name="Szollosi G.J."/>
            <person name="Szarkandi J.G."/>
            <person name="Papp V."/>
            <person name="Albert L."/>
            <person name="Andreopoulos W."/>
            <person name="Angelini C."/>
            <person name="Antonin V."/>
            <person name="Barry K.W."/>
            <person name="Bougher N.L."/>
            <person name="Buchanan P."/>
            <person name="Buyck B."/>
            <person name="Bense V."/>
            <person name="Catcheside P."/>
            <person name="Chovatia M."/>
            <person name="Cooper J."/>
            <person name="Damon W."/>
            <person name="Desjardin D."/>
            <person name="Finy P."/>
            <person name="Geml J."/>
            <person name="Haridas S."/>
            <person name="Hughes K."/>
            <person name="Justo A."/>
            <person name="Karasinski D."/>
            <person name="Kautmanova I."/>
            <person name="Kiss B."/>
            <person name="Kocsube S."/>
            <person name="Kotiranta H."/>
            <person name="LaButti K.M."/>
            <person name="Lechner B.E."/>
            <person name="Liimatainen K."/>
            <person name="Lipzen A."/>
            <person name="Lukacs Z."/>
            <person name="Mihaltcheva S."/>
            <person name="Morgado L.N."/>
            <person name="Niskanen T."/>
            <person name="Noordeloos M.E."/>
            <person name="Ohm R.A."/>
            <person name="Ortiz-Santana B."/>
            <person name="Ovrebo C."/>
            <person name="Racz N."/>
            <person name="Riley R."/>
            <person name="Savchenko A."/>
            <person name="Shiryaev A."/>
            <person name="Soop K."/>
            <person name="Spirin V."/>
            <person name="Szebenyi C."/>
            <person name="Tomsovsky M."/>
            <person name="Tulloss R.E."/>
            <person name="Uehling J."/>
            <person name="Grigoriev I.V."/>
            <person name="Vagvolgyi C."/>
            <person name="Papp T."/>
            <person name="Martin F.M."/>
            <person name="Miettinen O."/>
            <person name="Hibbett D.S."/>
            <person name="Nagy L.G."/>
        </authorList>
    </citation>
    <scope>NUCLEOTIDE SEQUENCE [LARGE SCALE GENOMIC DNA]</scope>
    <source>
        <strain evidence="6 7">CBS 962.96</strain>
    </source>
</reference>
<protein>
    <recommendedName>
        <fullName evidence="8">Methyltransferase domain-containing protein</fullName>
    </recommendedName>
</protein>
<evidence type="ECO:0000256" key="2">
    <source>
        <dbReference type="ARBA" id="ARBA00022679"/>
    </source>
</evidence>
<keyword evidence="7" id="KW-1185">Reference proteome</keyword>
<keyword evidence="3" id="KW-0949">S-adenosyl-L-methionine</keyword>
<dbReference type="EMBL" id="ML181551">
    <property type="protein sequence ID" value="THU75772.1"/>
    <property type="molecule type" value="Genomic_DNA"/>
</dbReference>
<dbReference type="SUPFAM" id="SSF53335">
    <property type="entry name" value="S-adenosyl-L-methionine-dependent methyltransferases"/>
    <property type="match status" value="1"/>
</dbReference>
<evidence type="ECO:0000256" key="4">
    <source>
        <dbReference type="ARBA" id="ARBA00038314"/>
    </source>
</evidence>
<accession>A0A4S8KJT7</accession>
<dbReference type="Proteomes" id="UP000297245">
    <property type="component" value="Unassembled WGS sequence"/>
</dbReference>
<dbReference type="InterPro" id="IPR029063">
    <property type="entry name" value="SAM-dependent_MTases_sf"/>
</dbReference>
<gene>
    <name evidence="6" type="ORF">K435DRAFT_880196</name>
</gene>
<evidence type="ECO:0000313" key="6">
    <source>
        <dbReference type="EMBL" id="THU75772.1"/>
    </source>
</evidence>
<keyword evidence="2" id="KW-0808">Transferase</keyword>
<evidence type="ECO:0000256" key="1">
    <source>
        <dbReference type="ARBA" id="ARBA00005179"/>
    </source>
</evidence>
<evidence type="ECO:0000256" key="5">
    <source>
        <dbReference type="SAM" id="MobiDB-lite"/>
    </source>
</evidence>
<dbReference type="PANTHER" id="PTHR35897">
    <property type="entry name" value="METHYLTRANSFERASE AUSD"/>
    <property type="match status" value="1"/>
</dbReference>
<name>A0A4S8KJT7_DENBC</name>
<comment type="pathway">
    <text evidence="1">Secondary metabolite biosynthesis.</text>
</comment>
<dbReference type="InterPro" id="IPR051654">
    <property type="entry name" value="Meroterpenoid_MTases"/>
</dbReference>
<dbReference type="GO" id="GO:0016740">
    <property type="term" value="F:transferase activity"/>
    <property type="evidence" value="ECO:0007669"/>
    <property type="project" value="UniProtKB-KW"/>
</dbReference>